<dbReference type="RefSeq" id="WP_014937986.1">
    <property type="nucleotide sequence ID" value="NZ_CP011859.1"/>
</dbReference>
<accession>A0A1S7DRG0</accession>
<evidence type="ECO:0000313" key="2">
    <source>
        <dbReference type="Proteomes" id="UP000189883"/>
    </source>
</evidence>
<reference evidence="1 2" key="1">
    <citation type="submission" date="2015-06" db="EMBL/GenBank/DDBJ databases">
        <title>R. anatipestifer strain HXb2 is the most virulent strain so far, and the genome sequence would help us uncover the pathogenesis.</title>
        <authorList>
            <person name="Hu Q."/>
            <person name="Qi J."/>
            <person name="Bo H."/>
            <person name="Liu G."/>
            <person name="Tao M."/>
            <person name="Ding Y."/>
            <person name="Xue Y."/>
        </authorList>
    </citation>
    <scope>NUCLEOTIDE SEQUENCE [LARGE SCALE GENOMIC DNA]</scope>
    <source>
        <strain evidence="1 2">HXb2</strain>
    </source>
</reference>
<protein>
    <recommendedName>
        <fullName evidence="3">Fibrobacter succinogenes major paralogous domain-containing protein</fullName>
    </recommendedName>
</protein>
<evidence type="ECO:0008006" key="3">
    <source>
        <dbReference type="Google" id="ProtNLM"/>
    </source>
</evidence>
<dbReference type="AlphaFoldDB" id="A0A1S7DRG0"/>
<organism evidence="1 2">
    <name type="scientific">Riemerella anatipestifer</name>
    <name type="common">Moraxella anatipestifer</name>
    <dbReference type="NCBI Taxonomy" id="34085"/>
    <lineage>
        <taxon>Bacteria</taxon>
        <taxon>Pseudomonadati</taxon>
        <taxon>Bacteroidota</taxon>
        <taxon>Flavobacteriia</taxon>
        <taxon>Flavobacteriales</taxon>
        <taxon>Weeksellaceae</taxon>
        <taxon>Riemerella</taxon>
    </lineage>
</organism>
<gene>
    <name evidence="1" type="ORF">AB406_0747</name>
</gene>
<dbReference type="Proteomes" id="UP000189883">
    <property type="component" value="Chromosome"/>
</dbReference>
<dbReference type="EMBL" id="CP011859">
    <property type="protein sequence ID" value="AQY21704.1"/>
    <property type="molecule type" value="Genomic_DNA"/>
</dbReference>
<sequence>MKPNRFYLYSLVLVFFPLLIEAQVVLQALDSYFSITLESGKKRIASIYDADYFPYNINPRSEALWQRNIAADGAQEPLVIDHQGKITTTGLRVGIPVTVQGNGFLPAYSVNITIPTNYTEDGNSRVLLFSWEQQFCSPATTYIVATIRSLDGDLLIKKLDMNMGFGTDVEGLLMGAFSYPNRYTGAFSTTSAEYKLYAVTGIPDRCLGKTTSACVGYGANVREHDFIYTPLVGPDGKVWLGNNLGAEYAKYGSEWFDPAAQGGTLDTNTGLSLDYPNTNQIKQDWRAYGSLFQWQRNPDGHELINWTSSATGTPKYNNPTAILSTSWTTPNTNQFIYGINSSSRNWVIDNLVSSTSNNLWQANGATNPCPNGYHVPTHSEHVNLHYLITRSNASSGMWREDVLRLPAGGARISSSGLLFRVGNFGYLWSGDQSASYNSWYIYFSSNISSPYTNSYRSDGFNIRCLEN</sequence>
<proteinExistence type="predicted"/>
<name>A0A1S7DRG0_RIEAN</name>
<evidence type="ECO:0000313" key="1">
    <source>
        <dbReference type="EMBL" id="AQY21704.1"/>
    </source>
</evidence>